<feature type="domain" description="Methyltransferase type 11" evidence="1">
    <location>
        <begin position="87"/>
        <end position="191"/>
    </location>
</feature>
<keyword evidence="2" id="KW-0830">Ubiquinone</keyword>
<dbReference type="InterPro" id="IPR050508">
    <property type="entry name" value="Methyltransf_Superfamily"/>
</dbReference>
<reference evidence="2 3" key="1">
    <citation type="submission" date="2019-02" db="EMBL/GenBank/DDBJ databases">
        <title>Deep-cultivation of Planctomycetes and their phenomic and genomic characterization uncovers novel biology.</title>
        <authorList>
            <person name="Wiegand S."/>
            <person name="Jogler M."/>
            <person name="Boedeker C."/>
            <person name="Pinto D."/>
            <person name="Vollmers J."/>
            <person name="Rivas-Marin E."/>
            <person name="Kohn T."/>
            <person name="Peeters S.H."/>
            <person name="Heuer A."/>
            <person name="Rast P."/>
            <person name="Oberbeckmann S."/>
            <person name="Bunk B."/>
            <person name="Jeske O."/>
            <person name="Meyerdierks A."/>
            <person name="Storesund J.E."/>
            <person name="Kallscheuer N."/>
            <person name="Luecker S."/>
            <person name="Lage O.M."/>
            <person name="Pohl T."/>
            <person name="Merkel B.J."/>
            <person name="Hornburger P."/>
            <person name="Mueller R.-W."/>
            <person name="Bruemmer F."/>
            <person name="Labrenz M."/>
            <person name="Spormann A.M."/>
            <person name="Op Den Camp H."/>
            <person name="Overmann J."/>
            <person name="Amann R."/>
            <person name="Jetten M.S.M."/>
            <person name="Mascher T."/>
            <person name="Medema M.H."/>
            <person name="Devos D.P."/>
            <person name="Kaster A.-K."/>
            <person name="Ovreas L."/>
            <person name="Rohde M."/>
            <person name="Galperin M.Y."/>
            <person name="Jogler C."/>
        </authorList>
    </citation>
    <scope>NUCLEOTIDE SEQUENCE [LARGE SCALE GENOMIC DNA]</scope>
    <source>
        <strain evidence="2 3">Pla52n</strain>
    </source>
</reference>
<dbReference type="SUPFAM" id="SSF53335">
    <property type="entry name" value="S-adenosyl-L-methionine-dependent methyltransferases"/>
    <property type="match status" value="1"/>
</dbReference>
<dbReference type="PANTHER" id="PTHR42912:SF80">
    <property type="entry name" value="METHYLTRANSFERASE DOMAIN-CONTAINING PROTEIN"/>
    <property type="match status" value="1"/>
</dbReference>
<dbReference type="GO" id="GO:0008757">
    <property type="term" value="F:S-adenosylmethionine-dependent methyltransferase activity"/>
    <property type="evidence" value="ECO:0007669"/>
    <property type="project" value="InterPro"/>
</dbReference>
<evidence type="ECO:0000313" key="2">
    <source>
        <dbReference type="EMBL" id="TWU01131.1"/>
    </source>
</evidence>
<keyword evidence="3" id="KW-1185">Reference proteome</keyword>
<keyword evidence="2" id="KW-0489">Methyltransferase</keyword>
<dbReference type="InterPro" id="IPR013216">
    <property type="entry name" value="Methyltransf_11"/>
</dbReference>
<organism evidence="2 3">
    <name type="scientific">Stieleria varia</name>
    <dbReference type="NCBI Taxonomy" id="2528005"/>
    <lineage>
        <taxon>Bacteria</taxon>
        <taxon>Pseudomonadati</taxon>
        <taxon>Planctomycetota</taxon>
        <taxon>Planctomycetia</taxon>
        <taxon>Pirellulales</taxon>
        <taxon>Pirellulaceae</taxon>
        <taxon>Stieleria</taxon>
    </lineage>
</organism>
<dbReference type="InterPro" id="IPR029063">
    <property type="entry name" value="SAM-dependent_MTases_sf"/>
</dbReference>
<dbReference type="Proteomes" id="UP000320176">
    <property type="component" value="Unassembled WGS sequence"/>
</dbReference>
<name>A0A5C6ANX5_9BACT</name>
<dbReference type="AlphaFoldDB" id="A0A5C6ANX5"/>
<comment type="caution">
    <text evidence="2">The sequence shown here is derived from an EMBL/GenBank/DDBJ whole genome shotgun (WGS) entry which is preliminary data.</text>
</comment>
<gene>
    <name evidence="2" type="ORF">Pla52n_45030</name>
</gene>
<proteinExistence type="predicted"/>
<dbReference type="CDD" id="cd02440">
    <property type="entry name" value="AdoMet_MTases"/>
    <property type="match status" value="1"/>
</dbReference>
<dbReference type="PANTHER" id="PTHR42912">
    <property type="entry name" value="METHYLTRANSFERASE"/>
    <property type="match status" value="1"/>
</dbReference>
<accession>A0A5C6ANX5</accession>
<dbReference type="Pfam" id="PF08241">
    <property type="entry name" value="Methyltransf_11"/>
    <property type="match status" value="1"/>
</dbReference>
<protein>
    <submittedName>
        <fullName evidence="2">Ubiquinone/menaquinone biosynthesis methyltransferase</fullName>
    </submittedName>
</protein>
<dbReference type="Gene3D" id="3.40.50.150">
    <property type="entry name" value="Vaccinia Virus protein VP39"/>
    <property type="match status" value="1"/>
</dbReference>
<keyword evidence="2" id="KW-0808">Transferase</keyword>
<dbReference type="GO" id="GO:0032259">
    <property type="term" value="P:methylation"/>
    <property type="evidence" value="ECO:0007669"/>
    <property type="project" value="UniProtKB-KW"/>
</dbReference>
<evidence type="ECO:0000259" key="1">
    <source>
        <dbReference type="Pfam" id="PF08241"/>
    </source>
</evidence>
<sequence>MTSSDPPPLWRRPAGVTGGIWRYTHQRSIADHYDDFVADTPLCKLDADIVSRYLPPLNPLPLTVEKAVDSGEKTAQKNHAADRPIVVDLGCGTGRIAWPLAENGYDVIGVDLSRPMLQTMLAKRQAMKTDAAGSVHALEANLVQLGGLRDDIADHAVCLFSTLGMIHGRQNRRETLRHAARIVRSGGTLIVHVHRRWAAFREPTGCRRLLRSWWNSIRNSGDEFGDAVYAYRGLSDMFMHRFSWRELSTDLRECGWRLGDTHWVALDGRTVVSRAWDASGMIMTASAT</sequence>
<dbReference type="EMBL" id="SJPN01000005">
    <property type="protein sequence ID" value="TWU01131.1"/>
    <property type="molecule type" value="Genomic_DNA"/>
</dbReference>
<dbReference type="RefSeq" id="WP_197454822.1">
    <property type="nucleotide sequence ID" value="NZ_CP151726.1"/>
</dbReference>
<evidence type="ECO:0000313" key="3">
    <source>
        <dbReference type="Proteomes" id="UP000320176"/>
    </source>
</evidence>